<keyword evidence="1" id="KW-0732">Signal</keyword>
<proteinExistence type="predicted"/>
<dbReference type="Proteomes" id="UP001241110">
    <property type="component" value="Unassembled WGS sequence"/>
</dbReference>
<name>A0AAE3QZD6_9BACT</name>
<evidence type="ECO:0000256" key="1">
    <source>
        <dbReference type="SAM" id="SignalP"/>
    </source>
</evidence>
<feature type="chain" id="PRO_5041935895" evidence="1">
    <location>
        <begin position="21"/>
        <end position="185"/>
    </location>
</feature>
<gene>
    <name evidence="2" type="ORF">QNI16_37415</name>
</gene>
<dbReference type="AlphaFoldDB" id="A0AAE3QZD6"/>
<protein>
    <submittedName>
        <fullName evidence="2">Uncharacterized protein</fullName>
    </submittedName>
</protein>
<comment type="caution">
    <text evidence="2">The sequence shown here is derived from an EMBL/GenBank/DDBJ whole genome shotgun (WGS) entry which is preliminary data.</text>
</comment>
<organism evidence="2 3">
    <name type="scientific">Xanthocytophaga flava</name>
    <dbReference type="NCBI Taxonomy" id="3048013"/>
    <lineage>
        <taxon>Bacteria</taxon>
        <taxon>Pseudomonadati</taxon>
        <taxon>Bacteroidota</taxon>
        <taxon>Cytophagia</taxon>
        <taxon>Cytophagales</taxon>
        <taxon>Rhodocytophagaceae</taxon>
        <taxon>Xanthocytophaga</taxon>
    </lineage>
</organism>
<dbReference type="RefSeq" id="WP_313989652.1">
    <property type="nucleotide sequence ID" value="NZ_JASJOS010000031.1"/>
</dbReference>
<accession>A0AAE3QZD6</accession>
<evidence type="ECO:0000313" key="2">
    <source>
        <dbReference type="EMBL" id="MDJ1486223.1"/>
    </source>
</evidence>
<reference evidence="2" key="1">
    <citation type="submission" date="2023-05" db="EMBL/GenBank/DDBJ databases">
        <authorList>
            <person name="Zhang X."/>
        </authorList>
    </citation>
    <scope>NUCLEOTIDE SEQUENCE</scope>
    <source>
        <strain evidence="2">YF14B1</strain>
    </source>
</reference>
<sequence>MFLRFFVLLNILLVPFLSKAQRISNSDELGTIITKGGDTLIGDVKQRDSGLLFRSTDNASDKKRISYTDVASFQIGKNKYVYFGSVYKVEKEGKKIGLYSKEITGTNQPTMNTTLNTYYYFKRPDESRLTQIRAVGVVSFKASFKTTVQKYFSDCPDLQRLIEQETFGKNQLVEIVDYYESYCSN</sequence>
<dbReference type="EMBL" id="JASJOS010000031">
    <property type="protein sequence ID" value="MDJ1486223.1"/>
    <property type="molecule type" value="Genomic_DNA"/>
</dbReference>
<evidence type="ECO:0000313" key="3">
    <source>
        <dbReference type="Proteomes" id="UP001241110"/>
    </source>
</evidence>
<feature type="signal peptide" evidence="1">
    <location>
        <begin position="1"/>
        <end position="20"/>
    </location>
</feature>